<accession>A0A158F5X9</accession>
<protein>
    <submittedName>
        <fullName evidence="3">LysR family transcriptional regulator</fullName>
    </submittedName>
</protein>
<name>A0A158F5X9_9BURK</name>
<feature type="domain" description="LysR substrate-binding" evidence="2">
    <location>
        <begin position="3"/>
        <end position="137"/>
    </location>
</feature>
<evidence type="ECO:0000259" key="2">
    <source>
        <dbReference type="Pfam" id="PF03466"/>
    </source>
</evidence>
<dbReference type="GO" id="GO:0003700">
    <property type="term" value="F:DNA-binding transcription factor activity"/>
    <property type="evidence" value="ECO:0007669"/>
    <property type="project" value="TreeGrafter"/>
</dbReference>
<dbReference type="Pfam" id="PF03466">
    <property type="entry name" value="LysR_substrate"/>
    <property type="match status" value="1"/>
</dbReference>
<organism evidence="3 4">
    <name type="scientific">Caballeronia choica</name>
    <dbReference type="NCBI Taxonomy" id="326476"/>
    <lineage>
        <taxon>Bacteria</taxon>
        <taxon>Pseudomonadati</taxon>
        <taxon>Pseudomonadota</taxon>
        <taxon>Betaproteobacteria</taxon>
        <taxon>Burkholderiales</taxon>
        <taxon>Burkholderiaceae</taxon>
        <taxon>Caballeronia</taxon>
    </lineage>
</organism>
<dbReference type="GO" id="GO:0006351">
    <property type="term" value="P:DNA-templated transcription"/>
    <property type="evidence" value="ECO:0007669"/>
    <property type="project" value="TreeGrafter"/>
</dbReference>
<dbReference type="AlphaFoldDB" id="A0A158F5X9"/>
<reference evidence="3" key="1">
    <citation type="submission" date="2016-01" db="EMBL/GenBank/DDBJ databases">
        <authorList>
            <person name="Peeters C."/>
        </authorList>
    </citation>
    <scope>NUCLEOTIDE SEQUENCE [LARGE SCALE GENOMIC DNA]</scope>
    <source>
        <strain evidence="3">LMG 22940</strain>
    </source>
</reference>
<evidence type="ECO:0000313" key="4">
    <source>
        <dbReference type="Proteomes" id="UP000054770"/>
    </source>
</evidence>
<dbReference type="EMBL" id="FCON02000002">
    <property type="protein sequence ID" value="SAL15105.1"/>
    <property type="molecule type" value="Genomic_DNA"/>
</dbReference>
<dbReference type="InterPro" id="IPR058163">
    <property type="entry name" value="LysR-type_TF_proteobact-type"/>
</dbReference>
<dbReference type="OrthoDB" id="5671700at2"/>
<dbReference type="InterPro" id="IPR005119">
    <property type="entry name" value="LysR_subst-bd"/>
</dbReference>
<dbReference type="Proteomes" id="UP000054770">
    <property type="component" value="Unassembled WGS sequence"/>
</dbReference>
<keyword evidence="4" id="KW-1185">Reference proteome</keyword>
<dbReference type="Gene3D" id="3.40.190.10">
    <property type="entry name" value="Periplasmic binding protein-like II"/>
    <property type="match status" value="2"/>
</dbReference>
<sequence>MKVLGERNWCLVASPALLEKYGVPLMPADLTALPSLDFGPPRGEHVWQLEGPHGAAATVRHTPRFVTDDMIALRQAAVAGAGVVLLPVMMVCDETKGGALVGLTPERVPKGGIIHAVFPSRRGQLPSVRKLIDYLAMRFEQVDES</sequence>
<comment type="caution">
    <text evidence="3">The sequence shown here is derived from an EMBL/GenBank/DDBJ whole genome shotgun (WGS) entry which is preliminary data.</text>
</comment>
<gene>
    <name evidence="3" type="ORF">AWB68_00318</name>
</gene>
<dbReference type="PANTHER" id="PTHR30537:SF31">
    <property type="entry name" value="TRANSCRIPTIONAL REGULATOR, LYSR FAMILY"/>
    <property type="match status" value="1"/>
</dbReference>
<evidence type="ECO:0000313" key="3">
    <source>
        <dbReference type="EMBL" id="SAL15105.1"/>
    </source>
</evidence>
<dbReference type="GO" id="GO:0043565">
    <property type="term" value="F:sequence-specific DNA binding"/>
    <property type="evidence" value="ECO:0007669"/>
    <property type="project" value="TreeGrafter"/>
</dbReference>
<comment type="similarity">
    <text evidence="1">Belongs to the LysR transcriptional regulatory family.</text>
</comment>
<dbReference type="SUPFAM" id="SSF53850">
    <property type="entry name" value="Periplasmic binding protein-like II"/>
    <property type="match status" value="1"/>
</dbReference>
<proteinExistence type="inferred from homology"/>
<evidence type="ECO:0000256" key="1">
    <source>
        <dbReference type="ARBA" id="ARBA00009437"/>
    </source>
</evidence>
<dbReference type="PANTHER" id="PTHR30537">
    <property type="entry name" value="HTH-TYPE TRANSCRIPTIONAL REGULATOR"/>
    <property type="match status" value="1"/>
</dbReference>